<dbReference type="OrthoDB" id="6509636at2759"/>
<dbReference type="Proteomes" id="UP000016934">
    <property type="component" value="Unassembled WGS sequence"/>
</dbReference>
<dbReference type="STRING" id="665912.M2SW60"/>
<dbReference type="HOGENOM" id="CLU_000022_59_2_1"/>
<feature type="domain" description="AMP-dependent synthetase/ligase" evidence="1">
    <location>
        <begin position="48"/>
        <end position="404"/>
    </location>
</feature>
<dbReference type="OMA" id="RVAAYKY"/>
<evidence type="ECO:0000259" key="2">
    <source>
        <dbReference type="Pfam" id="PF13193"/>
    </source>
</evidence>
<dbReference type="GO" id="GO:0016405">
    <property type="term" value="F:CoA-ligase activity"/>
    <property type="evidence" value="ECO:0007669"/>
    <property type="project" value="TreeGrafter"/>
</dbReference>
<accession>M2SW60</accession>
<dbReference type="KEGG" id="bsc:COCSADRAFT_113032"/>
<dbReference type="PANTHER" id="PTHR24096">
    <property type="entry name" value="LONG-CHAIN-FATTY-ACID--COA LIGASE"/>
    <property type="match status" value="1"/>
</dbReference>
<dbReference type="Pfam" id="PF00501">
    <property type="entry name" value="AMP-binding"/>
    <property type="match status" value="1"/>
</dbReference>
<dbReference type="Pfam" id="PF13193">
    <property type="entry name" value="AMP-binding_C"/>
    <property type="match status" value="1"/>
</dbReference>
<dbReference type="PANTHER" id="PTHR24096:SF422">
    <property type="entry name" value="BCDNA.GH02901"/>
    <property type="match status" value="1"/>
</dbReference>
<dbReference type="SUPFAM" id="SSF56801">
    <property type="entry name" value="Acetyl-CoA synthetase-like"/>
    <property type="match status" value="1"/>
</dbReference>
<name>M2SW60_COCSN</name>
<dbReference type="InterPro" id="IPR042099">
    <property type="entry name" value="ANL_N_sf"/>
</dbReference>
<reference evidence="4" key="2">
    <citation type="journal article" date="2013" name="PLoS Genet.">
        <title>Comparative genome structure, secondary metabolite, and effector coding capacity across Cochliobolus pathogens.</title>
        <authorList>
            <person name="Condon B.J."/>
            <person name="Leng Y."/>
            <person name="Wu D."/>
            <person name="Bushley K.E."/>
            <person name="Ohm R.A."/>
            <person name="Otillar R."/>
            <person name="Martin J."/>
            <person name="Schackwitz W."/>
            <person name="Grimwood J."/>
            <person name="MohdZainudin N."/>
            <person name="Xue C."/>
            <person name="Wang R."/>
            <person name="Manning V.A."/>
            <person name="Dhillon B."/>
            <person name="Tu Z.J."/>
            <person name="Steffenson B.J."/>
            <person name="Salamov A."/>
            <person name="Sun H."/>
            <person name="Lowry S."/>
            <person name="LaButti K."/>
            <person name="Han J."/>
            <person name="Copeland A."/>
            <person name="Lindquist E."/>
            <person name="Barry K."/>
            <person name="Schmutz J."/>
            <person name="Baker S.E."/>
            <person name="Ciuffetti L.M."/>
            <person name="Grigoriev I.V."/>
            <person name="Zhong S."/>
            <person name="Turgeon B.G."/>
        </authorList>
    </citation>
    <scope>NUCLEOTIDE SEQUENCE [LARGE SCALE GENOMIC DNA]</scope>
    <source>
        <strain evidence="4">ND90Pr / ATCC 201652</strain>
    </source>
</reference>
<gene>
    <name evidence="3" type="ORF">COCSADRAFT_113032</name>
</gene>
<dbReference type="FunFam" id="3.30.300.30:FF:000026">
    <property type="entry name" value="Short-chain-fatty-acid--CoA ligase"/>
    <property type="match status" value="1"/>
</dbReference>
<reference evidence="3 4" key="1">
    <citation type="journal article" date="2012" name="PLoS Pathog.">
        <title>Diverse lifestyles and strategies of plant pathogenesis encoded in the genomes of eighteen Dothideomycetes fungi.</title>
        <authorList>
            <person name="Ohm R.A."/>
            <person name="Feau N."/>
            <person name="Henrissat B."/>
            <person name="Schoch C.L."/>
            <person name="Horwitz B.A."/>
            <person name="Barry K.W."/>
            <person name="Condon B.J."/>
            <person name="Copeland A.C."/>
            <person name="Dhillon B."/>
            <person name="Glaser F."/>
            <person name="Hesse C.N."/>
            <person name="Kosti I."/>
            <person name="LaButti K."/>
            <person name="Lindquist E.A."/>
            <person name="Lucas S."/>
            <person name="Salamov A.A."/>
            <person name="Bradshaw R.E."/>
            <person name="Ciuffetti L."/>
            <person name="Hamelin R.C."/>
            <person name="Kema G.H.J."/>
            <person name="Lawrence C."/>
            <person name="Scott J.A."/>
            <person name="Spatafora J.W."/>
            <person name="Turgeon B.G."/>
            <person name="de Wit P.J.G.M."/>
            <person name="Zhong S."/>
            <person name="Goodwin S.B."/>
            <person name="Grigoriev I.V."/>
        </authorList>
    </citation>
    <scope>NUCLEOTIDE SEQUENCE [LARGE SCALE GENOMIC DNA]</scope>
    <source>
        <strain evidence="4">ND90Pr / ATCC 201652</strain>
    </source>
</reference>
<dbReference type="GeneID" id="19130204"/>
<dbReference type="eggNOG" id="KOG1176">
    <property type="taxonomic scope" value="Eukaryota"/>
</dbReference>
<evidence type="ECO:0000313" key="4">
    <source>
        <dbReference type="Proteomes" id="UP000016934"/>
    </source>
</evidence>
<dbReference type="Gene3D" id="3.30.300.30">
    <property type="match status" value="1"/>
</dbReference>
<dbReference type="AlphaFoldDB" id="M2SW60"/>
<dbReference type="PROSITE" id="PS00455">
    <property type="entry name" value="AMP_BINDING"/>
    <property type="match status" value="1"/>
</dbReference>
<proteinExistence type="predicted"/>
<dbReference type="EMBL" id="KB445640">
    <property type="protein sequence ID" value="EMD66530.1"/>
    <property type="molecule type" value="Genomic_DNA"/>
</dbReference>
<dbReference type="InterPro" id="IPR045851">
    <property type="entry name" value="AMP-bd_C_sf"/>
</dbReference>
<evidence type="ECO:0008006" key="5">
    <source>
        <dbReference type="Google" id="ProtNLM"/>
    </source>
</evidence>
<dbReference type="Gene3D" id="3.40.50.12780">
    <property type="entry name" value="N-terminal domain of ligase-like"/>
    <property type="match status" value="1"/>
</dbReference>
<protein>
    <recommendedName>
        <fullName evidence="5">Acetyl-CoA synthetase-like protein</fullName>
    </recommendedName>
</protein>
<dbReference type="InterPro" id="IPR025110">
    <property type="entry name" value="AMP-bd_C"/>
</dbReference>
<keyword evidence="4" id="KW-1185">Reference proteome</keyword>
<feature type="domain" description="AMP-binding enzyme C-terminal" evidence="2">
    <location>
        <begin position="455"/>
        <end position="533"/>
    </location>
</feature>
<sequence length="560" mass="61805">MVIFKSKQPPIDLPTDLTDWDWLFNSPYSPINNYPPSELAGFQNAITKERVNWADVKKYSTYISTALVKEYNLKEGDTVALFSQNTVWYPVAMFAGLRVGAKISGASPAYNVEEMTFALKTADAKLLMTTPGSMGIASASAKAAGIPQSNIFLLEGELPGYTTVQDLIRMGKSYGESGQTTAFKIPPGKKNKDVCGFLSFSSGTTGLPKAVMISHQNVIAQCLQVQQLTPETQKKVMAVLPLFHITGLVHQMHLPILINAEVVMLPQFSMEKILDVIVEYQLKELLLVPPIIIRLVRDPLVDRYDLSHVVRFSSGAAPLSEEIIDQLQKKFPHTGFKQGYGMTESCSCITAHPPDKYDYKYAHSGGAIVASTEVKIIKDDGTEGDIGEDGEVLARGPQVVMGYLNNEKATRETFDADGFLHTGDRGSISEEGMIYISDRIKELIKVKGIGVAPAELEDLLLGHPKVEDVAVMSIRDDYSGELPKAYVVLKPGIQESTAVGKEIIAFVKEKKVRYKWVKEVEFISEIPKSPSGKILRRVLRDKEKDGKFGLVVRDEVKARL</sequence>
<dbReference type="RefSeq" id="XP_007697999.1">
    <property type="nucleotide sequence ID" value="XM_007699809.1"/>
</dbReference>
<evidence type="ECO:0000313" key="3">
    <source>
        <dbReference type="EMBL" id="EMD66530.1"/>
    </source>
</evidence>
<dbReference type="InterPro" id="IPR000873">
    <property type="entry name" value="AMP-dep_synth/lig_dom"/>
</dbReference>
<organism evidence="3 4">
    <name type="scientific">Cochliobolus sativus (strain ND90Pr / ATCC 201652)</name>
    <name type="common">Common root rot and spot blotch fungus</name>
    <name type="synonym">Bipolaris sorokiniana</name>
    <dbReference type="NCBI Taxonomy" id="665912"/>
    <lineage>
        <taxon>Eukaryota</taxon>
        <taxon>Fungi</taxon>
        <taxon>Dikarya</taxon>
        <taxon>Ascomycota</taxon>
        <taxon>Pezizomycotina</taxon>
        <taxon>Dothideomycetes</taxon>
        <taxon>Pleosporomycetidae</taxon>
        <taxon>Pleosporales</taxon>
        <taxon>Pleosporineae</taxon>
        <taxon>Pleosporaceae</taxon>
        <taxon>Bipolaris</taxon>
    </lineage>
</organism>
<dbReference type="InterPro" id="IPR020845">
    <property type="entry name" value="AMP-binding_CS"/>
</dbReference>
<evidence type="ECO:0000259" key="1">
    <source>
        <dbReference type="Pfam" id="PF00501"/>
    </source>
</evidence>